<dbReference type="SMART" id="SM00487">
    <property type="entry name" value="DEXDc"/>
    <property type="match status" value="1"/>
</dbReference>
<dbReference type="EMBL" id="MG601458">
    <property type="protein sequence ID" value="AXF48698.1"/>
    <property type="molecule type" value="Genomic_DNA"/>
</dbReference>
<organism evidence="5">
    <name type="scientific">Paenarthrobacter ureafaciens</name>
    <dbReference type="NCBI Taxonomy" id="37931"/>
    <lineage>
        <taxon>Bacteria</taxon>
        <taxon>Bacillati</taxon>
        <taxon>Actinomycetota</taxon>
        <taxon>Actinomycetes</taxon>
        <taxon>Micrococcales</taxon>
        <taxon>Micrococcaceae</taxon>
        <taxon>Paenarthrobacter</taxon>
    </lineage>
</organism>
<feature type="region of interest" description="Disordered" evidence="2">
    <location>
        <begin position="730"/>
        <end position="759"/>
    </location>
</feature>
<dbReference type="InterPro" id="IPR014001">
    <property type="entry name" value="Helicase_ATP-bd"/>
</dbReference>
<dbReference type="GO" id="GO:0005524">
    <property type="term" value="F:ATP binding"/>
    <property type="evidence" value="ECO:0007669"/>
    <property type="project" value="InterPro"/>
</dbReference>
<keyword evidence="5" id="KW-0238">DNA-binding</keyword>
<keyword evidence="1" id="KW-0378">Hydrolase</keyword>
<protein>
    <submittedName>
        <fullName evidence="5">Chromodomain-helicase-DNA-binding protein 1-like</fullName>
    </submittedName>
</protein>
<dbReference type="Pfam" id="PF00176">
    <property type="entry name" value="SNF2-rel_dom"/>
    <property type="match status" value="1"/>
</dbReference>
<dbReference type="InterPro" id="IPR049730">
    <property type="entry name" value="SNF2/RAD54-like_C"/>
</dbReference>
<dbReference type="Gene3D" id="3.40.50.300">
    <property type="entry name" value="P-loop containing nucleotide triphosphate hydrolases"/>
    <property type="match status" value="2"/>
</dbReference>
<dbReference type="Pfam" id="PF00271">
    <property type="entry name" value="Helicase_C"/>
    <property type="match status" value="1"/>
</dbReference>
<evidence type="ECO:0000259" key="4">
    <source>
        <dbReference type="PROSITE" id="PS51194"/>
    </source>
</evidence>
<dbReference type="PROSITE" id="PS51194">
    <property type="entry name" value="HELICASE_CTER"/>
    <property type="match status" value="1"/>
</dbReference>
<dbReference type="GO" id="GO:0016787">
    <property type="term" value="F:hydrolase activity"/>
    <property type="evidence" value="ECO:0007669"/>
    <property type="project" value="UniProtKB-KW"/>
</dbReference>
<dbReference type="AlphaFoldDB" id="A0A345BEM4"/>
<dbReference type="GO" id="GO:0004386">
    <property type="term" value="F:helicase activity"/>
    <property type="evidence" value="ECO:0007669"/>
    <property type="project" value="UniProtKB-KW"/>
</dbReference>
<name>A0A345BEM4_PAEUR</name>
<reference evidence="5" key="1">
    <citation type="submission" date="2017-12" db="EMBL/GenBank/DDBJ databases">
        <title>A novel amidase gene ipaH is responsible for the initial degradation step of iprodione in strain Paenarthrobacter sp. YJN-5.</title>
        <authorList>
            <person name="Yang Z."/>
        </authorList>
    </citation>
    <scope>NUCLEOTIDE SEQUENCE</scope>
    <source>
        <strain evidence="5">YJN-5</strain>
    </source>
</reference>
<sequence length="772" mass="80896">MSRQVLARSWLRDIARTHRPGTVPPMVLNLEAPDVDTMRDPASLLRSCVRLTALPHPSIHSLLIAAGARRNDGVYTVELAHADLPQVARALALTPSSTWTTAKGTTLEQALAPLVGHLPPLDAGKRRPDRMAGMRIVIASSRRTLHLDIALDGPLVRGWPIGEPVGRGSARTTTLDLTPSDADAISDAALQQRLILTTGSPARLEEMWQRVDSGATITAAPGAPGLALINTGRDLQRPPAGPVPAATATAWLPARSTSYAGRGPLPQVAVSPAVTQAAAVHRILSAPTPVAARERLHPWQDAFVDAFLASGPGMVNSLPPGTGKTVCASAAMAEHAASGTRYLGVVIAPKVLRAQWTRELGIFCPAVSVVCPPNAHELASALAESADQPGKRVVIATPALLAGVYGEFAPAPIDDLVVDEAVYLSAASSLRTEATWWLRRHARHAMPMSGTPDQHGPEGVGRLLAFARGEADLFAEVSLPADWRPAVGQLVYAGNDSLGKQLPQVHDTVVTCPAGRLETLIDEAAAKMSVELLGRAKPSALEARRLLDSWRLGLASPRALLESRHPLGRRLRDQLEADEADLNSELAAAGETGKVGWVVSWIRGRVDSPTLVFSDFPSALDEVAAELRAHGIACASITGATSAADQQGAAAAFTTGDIKVLLLSGAGHLGLNLQVADAVVHLDVPPKAAAMVQRTARAARLGSATDQVHAMVPVIENAGDHLLHAALHPDLHPELNAGRSTGRARSGRRKQSSAPALTDGAGPLDVLAALVG</sequence>
<evidence type="ECO:0000313" key="5">
    <source>
        <dbReference type="EMBL" id="AXF48698.1"/>
    </source>
</evidence>
<evidence type="ECO:0000259" key="3">
    <source>
        <dbReference type="PROSITE" id="PS51192"/>
    </source>
</evidence>
<evidence type="ECO:0000256" key="2">
    <source>
        <dbReference type="SAM" id="MobiDB-lite"/>
    </source>
</evidence>
<dbReference type="CDD" id="cd18793">
    <property type="entry name" value="SF2_C_SNF"/>
    <property type="match status" value="1"/>
</dbReference>
<dbReference type="PANTHER" id="PTHR45766">
    <property type="entry name" value="DNA ANNEALING HELICASE AND ENDONUCLEASE ZRANB3 FAMILY MEMBER"/>
    <property type="match status" value="1"/>
</dbReference>
<keyword evidence="5" id="KW-0547">Nucleotide-binding</keyword>
<dbReference type="PANTHER" id="PTHR45766:SF6">
    <property type="entry name" value="SWI_SNF-RELATED MATRIX-ASSOCIATED ACTIN-DEPENDENT REGULATOR OF CHROMATIN SUBFAMILY A-LIKE PROTEIN 1"/>
    <property type="match status" value="1"/>
</dbReference>
<feature type="domain" description="Helicase ATP-binding" evidence="3">
    <location>
        <begin position="305"/>
        <end position="470"/>
    </location>
</feature>
<dbReference type="InterPro" id="IPR027417">
    <property type="entry name" value="P-loop_NTPase"/>
</dbReference>
<dbReference type="SMART" id="SM00490">
    <property type="entry name" value="HELICc"/>
    <property type="match status" value="1"/>
</dbReference>
<dbReference type="SUPFAM" id="SSF52540">
    <property type="entry name" value="P-loop containing nucleoside triphosphate hydrolases"/>
    <property type="match status" value="1"/>
</dbReference>
<keyword evidence="5" id="KW-0067">ATP-binding</keyword>
<proteinExistence type="predicted"/>
<dbReference type="GO" id="GO:0003677">
    <property type="term" value="F:DNA binding"/>
    <property type="evidence" value="ECO:0007669"/>
    <property type="project" value="UniProtKB-KW"/>
</dbReference>
<dbReference type="InterPro" id="IPR000330">
    <property type="entry name" value="SNF2_N"/>
</dbReference>
<dbReference type="InterPro" id="IPR001650">
    <property type="entry name" value="Helicase_C-like"/>
</dbReference>
<accession>A0A345BEM4</accession>
<dbReference type="PROSITE" id="PS51192">
    <property type="entry name" value="HELICASE_ATP_BIND_1"/>
    <property type="match status" value="1"/>
</dbReference>
<feature type="domain" description="Helicase C-terminal" evidence="4">
    <location>
        <begin position="594"/>
        <end position="739"/>
    </location>
</feature>
<evidence type="ECO:0000256" key="1">
    <source>
        <dbReference type="ARBA" id="ARBA00022801"/>
    </source>
</evidence>
<keyword evidence="5" id="KW-0347">Helicase</keyword>